<dbReference type="PROSITE" id="PS51257">
    <property type="entry name" value="PROKAR_LIPOPROTEIN"/>
    <property type="match status" value="1"/>
</dbReference>
<evidence type="ECO:0000256" key="1">
    <source>
        <dbReference type="SAM" id="MobiDB-lite"/>
    </source>
</evidence>
<sequence>MARGRMTTRRAGVIGATAAAAAVLLLAGCASGSPAGEDTNSGGDGGETSTAGPSDTAPTTAELERLIADGVLPADFPAAAERVRLIQDGDELAASWTGAALSEGCSAADSSPGSIASMLLLQDVGITEVQQCGAVWQATQADGSHVLWNTER</sequence>
<evidence type="ECO:0000313" key="3">
    <source>
        <dbReference type="EMBL" id="MBL3689979.1"/>
    </source>
</evidence>
<reference evidence="3 4" key="1">
    <citation type="submission" date="2018-09" db="EMBL/GenBank/DDBJ databases">
        <title>Comparative genomics of Leucobacter spp.</title>
        <authorList>
            <person name="Reis A.C."/>
            <person name="Kolvenbach B.A."/>
            <person name="Corvini P.F.X."/>
            <person name="Nunes O.C."/>
        </authorList>
    </citation>
    <scope>NUCLEOTIDE SEQUENCE [LARGE SCALE GENOMIC DNA]</scope>
    <source>
        <strain evidence="3 4">L-1</strain>
    </source>
</reference>
<evidence type="ECO:0008006" key="5">
    <source>
        <dbReference type="Google" id="ProtNLM"/>
    </source>
</evidence>
<feature type="chain" id="PRO_5045204868" description="Lipoprotein" evidence="2">
    <location>
        <begin position="36"/>
        <end position="152"/>
    </location>
</feature>
<gene>
    <name evidence="3" type="ORF">D3226_08390</name>
</gene>
<comment type="caution">
    <text evidence="3">The sequence shown here is derived from an EMBL/GenBank/DDBJ whole genome shotgun (WGS) entry which is preliminary data.</text>
</comment>
<keyword evidence="4" id="KW-1185">Reference proteome</keyword>
<feature type="signal peptide" evidence="2">
    <location>
        <begin position="1"/>
        <end position="35"/>
    </location>
</feature>
<proteinExistence type="predicted"/>
<organism evidence="3 4">
    <name type="scientific">Leucobacter chromiireducens subsp. chromiireducens</name>
    <dbReference type="NCBI Taxonomy" id="660067"/>
    <lineage>
        <taxon>Bacteria</taxon>
        <taxon>Bacillati</taxon>
        <taxon>Actinomycetota</taxon>
        <taxon>Actinomycetes</taxon>
        <taxon>Micrococcales</taxon>
        <taxon>Microbacteriaceae</taxon>
        <taxon>Leucobacter</taxon>
    </lineage>
</organism>
<keyword evidence="2" id="KW-0732">Signal</keyword>
<accession>A0ABS1SPR3</accession>
<feature type="compositionally biased region" description="Polar residues" evidence="1">
    <location>
        <begin position="47"/>
        <end position="59"/>
    </location>
</feature>
<dbReference type="EMBL" id="QYAD01000002">
    <property type="protein sequence ID" value="MBL3689979.1"/>
    <property type="molecule type" value="Genomic_DNA"/>
</dbReference>
<evidence type="ECO:0000313" key="4">
    <source>
        <dbReference type="Proteomes" id="UP001646141"/>
    </source>
</evidence>
<protein>
    <recommendedName>
        <fullName evidence="5">Lipoprotein</fullName>
    </recommendedName>
</protein>
<feature type="region of interest" description="Disordered" evidence="1">
    <location>
        <begin position="34"/>
        <end position="59"/>
    </location>
</feature>
<dbReference type="Proteomes" id="UP001646141">
    <property type="component" value="Unassembled WGS sequence"/>
</dbReference>
<name>A0ABS1SPR3_9MICO</name>
<evidence type="ECO:0000256" key="2">
    <source>
        <dbReference type="SAM" id="SignalP"/>
    </source>
</evidence>